<evidence type="ECO:0000313" key="3">
    <source>
        <dbReference type="Proteomes" id="UP000501568"/>
    </source>
</evidence>
<accession>A0A6G6Y255</accession>
<keyword evidence="3" id="KW-1185">Reference proteome</keyword>
<proteinExistence type="predicted"/>
<dbReference type="Pfam" id="PF22807">
    <property type="entry name" value="TrAA12"/>
    <property type="match status" value="2"/>
</dbReference>
<dbReference type="PANTHER" id="PTHR19328:SF55">
    <property type="entry name" value="BLR6566 PROTEIN"/>
    <property type="match status" value="1"/>
</dbReference>
<organism evidence="2 3">
    <name type="scientific">Stakelama tenebrarum</name>
    <dbReference type="NCBI Taxonomy" id="2711215"/>
    <lineage>
        <taxon>Bacteria</taxon>
        <taxon>Pseudomonadati</taxon>
        <taxon>Pseudomonadota</taxon>
        <taxon>Alphaproteobacteria</taxon>
        <taxon>Sphingomonadales</taxon>
        <taxon>Sphingomonadaceae</taxon>
        <taxon>Stakelama</taxon>
    </lineage>
</organism>
<dbReference type="KEGG" id="spzr:G5C33_03870"/>
<evidence type="ECO:0000259" key="1">
    <source>
        <dbReference type="Pfam" id="PF22807"/>
    </source>
</evidence>
<dbReference type="EMBL" id="CP049109">
    <property type="protein sequence ID" value="QIG79005.1"/>
    <property type="molecule type" value="Genomic_DNA"/>
</dbReference>
<dbReference type="InterPro" id="IPR054539">
    <property type="entry name" value="Beta-prop_PDH"/>
</dbReference>
<sequence length="450" mass="48294">MRTKILIVIALLIAVAVAVWFWLFQPDEAQHTPEAVSGRVPELSEPRYESIPTVDVATATGWPEGAKPVAPEGLTVTAFARGLDHPRALYRLPNGDVLVAETNSPPREGGGIEGLVMAQLMDKAGAGVPSANRITLLRDTDGDGIADARSALLENLNSPFGMALVGEWLYVANTDALLRFPYTPGETKITAAPEKLLDLPGGGNHWTRGLVAGPEGEKLYVSIGSATNIADDGLEAEEGRARIVEYDIASGDSRDYAYGLRNPVGMAFDPIAQRLWAVVNERDMMGSDMPPDYMTAVSLGAFYGWPWHYWGGHVDKRVQPGRPELREYTKRPDFALGAHTAPLDIAFAGDVRLGPDYANGAFVSLHGSWNRKPPAGYKLVYVPFADNGFPVRDAKPVDLLAGFLNDDGEAMGRPVGVIGDASGALLVADDVGNVIWRVAPPRPIPAAPDQ</sequence>
<reference evidence="2 3" key="1">
    <citation type="submission" date="2020-02" db="EMBL/GenBank/DDBJ databases">
        <authorList>
            <person name="Zheng R.K."/>
            <person name="Sun C.M."/>
        </authorList>
    </citation>
    <scope>NUCLEOTIDE SEQUENCE [LARGE SCALE GENOMIC DNA]</scope>
    <source>
        <strain evidence="3">zrk23</strain>
    </source>
</reference>
<dbReference type="AlphaFoldDB" id="A0A6G6Y255"/>
<dbReference type="Proteomes" id="UP000501568">
    <property type="component" value="Chromosome"/>
</dbReference>
<dbReference type="InterPro" id="IPR011041">
    <property type="entry name" value="Quinoprot_gluc/sorb_DH_b-prop"/>
</dbReference>
<gene>
    <name evidence="2" type="ORF">G5C33_03870</name>
</gene>
<dbReference type="SUPFAM" id="SSF50952">
    <property type="entry name" value="Soluble quinoprotein glucose dehydrogenase"/>
    <property type="match status" value="1"/>
</dbReference>
<protein>
    <submittedName>
        <fullName evidence="2">Sorbosone dehydrogenase family protein</fullName>
    </submittedName>
</protein>
<name>A0A6G6Y255_9SPHN</name>
<feature type="domain" description="Pyrroloquinoline quinone-dependent pyranose dehydrogenase beta-propeller" evidence="1">
    <location>
        <begin position="329"/>
        <end position="436"/>
    </location>
</feature>
<feature type="domain" description="Pyrroloquinoline quinone-dependent pyranose dehydrogenase beta-propeller" evidence="1">
    <location>
        <begin position="69"/>
        <end position="285"/>
    </location>
</feature>
<dbReference type="RefSeq" id="WP_165326007.1">
    <property type="nucleotide sequence ID" value="NZ_CP049109.1"/>
</dbReference>
<dbReference type="InterPro" id="IPR011042">
    <property type="entry name" value="6-blade_b-propeller_TolB-like"/>
</dbReference>
<evidence type="ECO:0000313" key="2">
    <source>
        <dbReference type="EMBL" id="QIG79005.1"/>
    </source>
</evidence>
<dbReference type="PANTHER" id="PTHR19328">
    <property type="entry name" value="HEDGEHOG-INTERACTING PROTEIN"/>
    <property type="match status" value="1"/>
</dbReference>
<dbReference type="Gene3D" id="2.120.10.30">
    <property type="entry name" value="TolB, C-terminal domain"/>
    <property type="match status" value="1"/>
</dbReference>